<sequence length="364" mass="39882">MSFDPHAYTYRFDEEGCTHARLVGGKGKGLGEMTADGLPVPPGFAVSASAYRRFLDQDNLRRDIAAQLKDLDPEDYAEIEAAAERIDILMAASRLPADVAEKIREGYAALSVLSGVEDVAVAVRSSGTAEDSSADSFAGEFETWVDIKGIDDVLAHVHRCYTSVYAPRVIRYALERGIDLARVEMAVVVQKTVRARTAGVMFTLDPISGDRSRIVLEASWGLGLAVVGGEVTPDRFTVSKVGLSVQSRVLGDKRVEYRRGDGTTEVPEERRDQLCLSDEEVVALAAFGKRLEKRHGGPQDIEFAVDEELPERENLLLLQCRPETVWSGVERAPAFDPKEKMMSWITSSITVPTKTQTSGGHRHG</sequence>
<dbReference type="RefSeq" id="WP_184282927.1">
    <property type="nucleotide sequence ID" value="NZ_BAAAPG010000001.1"/>
</dbReference>
<dbReference type="AlphaFoldDB" id="A0A7W9CCN8"/>
<dbReference type="Gene3D" id="3.30.470.20">
    <property type="entry name" value="ATP-grasp fold, B domain"/>
    <property type="match status" value="1"/>
</dbReference>
<keyword evidence="8" id="KW-0479">Metal-binding</keyword>
<dbReference type="EMBL" id="JACHMU010000001">
    <property type="protein sequence ID" value="MBB5743165.1"/>
    <property type="molecule type" value="Genomic_DNA"/>
</dbReference>
<evidence type="ECO:0000256" key="2">
    <source>
        <dbReference type="ARBA" id="ARBA00002988"/>
    </source>
</evidence>
<dbReference type="Proteomes" id="UP000517712">
    <property type="component" value="Unassembled WGS sequence"/>
</dbReference>
<dbReference type="InterPro" id="IPR002192">
    <property type="entry name" value="PPDK_AMP/ATP-bd"/>
</dbReference>
<evidence type="ECO:0000256" key="8">
    <source>
        <dbReference type="ARBA" id="ARBA00022723"/>
    </source>
</evidence>
<evidence type="ECO:0000256" key="7">
    <source>
        <dbReference type="ARBA" id="ARBA00022679"/>
    </source>
</evidence>
<evidence type="ECO:0000313" key="16">
    <source>
        <dbReference type="EMBL" id="MBB5743165.1"/>
    </source>
</evidence>
<keyword evidence="10 16" id="KW-0418">Kinase</keyword>
<keyword evidence="17" id="KW-1185">Reference proteome</keyword>
<keyword evidence="7 16" id="KW-0808">Transferase</keyword>
<dbReference type="InterPro" id="IPR013815">
    <property type="entry name" value="ATP_grasp_subdomain_1"/>
</dbReference>
<protein>
    <recommendedName>
        <fullName evidence="6">Phosphoenolpyruvate synthase</fullName>
        <ecNumber evidence="5">2.7.9.2</ecNumber>
    </recommendedName>
    <alternativeName>
        <fullName evidence="13">Pyruvate, water dikinase</fullName>
    </alternativeName>
</protein>
<evidence type="ECO:0000256" key="5">
    <source>
        <dbReference type="ARBA" id="ARBA00011996"/>
    </source>
</evidence>
<evidence type="ECO:0000256" key="14">
    <source>
        <dbReference type="ARBA" id="ARBA00047700"/>
    </source>
</evidence>
<dbReference type="InterPro" id="IPR006319">
    <property type="entry name" value="PEP_synth"/>
</dbReference>
<keyword evidence="12" id="KW-0460">Magnesium</keyword>
<reference evidence="16 17" key="1">
    <citation type="submission" date="2020-08" db="EMBL/GenBank/DDBJ databases">
        <title>Sequencing the genomes of 1000 actinobacteria strains.</title>
        <authorList>
            <person name="Klenk H.-P."/>
        </authorList>
    </citation>
    <scope>NUCLEOTIDE SEQUENCE [LARGE SCALE GENOMIC DNA]</scope>
    <source>
        <strain evidence="16 17">DSM 24823</strain>
    </source>
</reference>
<evidence type="ECO:0000256" key="12">
    <source>
        <dbReference type="ARBA" id="ARBA00022842"/>
    </source>
</evidence>
<evidence type="ECO:0000256" key="4">
    <source>
        <dbReference type="ARBA" id="ARBA00007837"/>
    </source>
</evidence>
<dbReference type="SUPFAM" id="SSF56059">
    <property type="entry name" value="Glutathione synthetase ATP-binding domain-like"/>
    <property type="match status" value="1"/>
</dbReference>
<comment type="catalytic activity">
    <reaction evidence="14">
        <text>pyruvate + ATP + H2O = phosphoenolpyruvate + AMP + phosphate + 2 H(+)</text>
        <dbReference type="Rhea" id="RHEA:11364"/>
        <dbReference type="ChEBI" id="CHEBI:15361"/>
        <dbReference type="ChEBI" id="CHEBI:15377"/>
        <dbReference type="ChEBI" id="CHEBI:15378"/>
        <dbReference type="ChEBI" id="CHEBI:30616"/>
        <dbReference type="ChEBI" id="CHEBI:43474"/>
        <dbReference type="ChEBI" id="CHEBI:58702"/>
        <dbReference type="ChEBI" id="CHEBI:456215"/>
        <dbReference type="EC" id="2.7.9.2"/>
    </reaction>
</comment>
<evidence type="ECO:0000256" key="9">
    <source>
        <dbReference type="ARBA" id="ARBA00022741"/>
    </source>
</evidence>
<evidence type="ECO:0000256" key="11">
    <source>
        <dbReference type="ARBA" id="ARBA00022840"/>
    </source>
</evidence>
<feature type="domain" description="Pyruvate phosphate dikinase AMP/ATP-binding" evidence="15">
    <location>
        <begin position="21"/>
        <end position="333"/>
    </location>
</feature>
<comment type="function">
    <text evidence="2">Catalyzes the phosphorylation of pyruvate to phosphoenolpyruvate.</text>
</comment>
<evidence type="ECO:0000256" key="1">
    <source>
        <dbReference type="ARBA" id="ARBA00001946"/>
    </source>
</evidence>
<dbReference type="GO" id="GO:0008986">
    <property type="term" value="F:pyruvate, water dikinase activity"/>
    <property type="evidence" value="ECO:0007669"/>
    <property type="project" value="UniProtKB-EC"/>
</dbReference>
<comment type="pathway">
    <text evidence="3">Carbohydrate biosynthesis; gluconeogenesis.</text>
</comment>
<dbReference type="Pfam" id="PF01326">
    <property type="entry name" value="PPDK_N"/>
    <property type="match status" value="1"/>
</dbReference>
<comment type="similarity">
    <text evidence="4">Belongs to the PEP-utilizing enzyme family.</text>
</comment>
<gene>
    <name evidence="16" type="ORF">HD600_001662</name>
</gene>
<dbReference type="GO" id="GO:0006094">
    <property type="term" value="P:gluconeogenesis"/>
    <property type="evidence" value="ECO:0007669"/>
    <property type="project" value="UniProtKB-UniPathway"/>
</dbReference>
<comment type="cofactor">
    <cofactor evidence="1">
        <name>Mg(2+)</name>
        <dbReference type="ChEBI" id="CHEBI:18420"/>
    </cofactor>
</comment>
<keyword evidence="9" id="KW-0547">Nucleotide-binding</keyword>
<name>A0A7W9CCN8_9MICO</name>
<accession>A0A7W9CCN8</accession>
<dbReference type="GO" id="GO:0005524">
    <property type="term" value="F:ATP binding"/>
    <property type="evidence" value="ECO:0007669"/>
    <property type="project" value="UniProtKB-KW"/>
</dbReference>
<organism evidence="16 17">
    <name type="scientific">Microbacterium ginsengiterrae</name>
    <dbReference type="NCBI Taxonomy" id="546115"/>
    <lineage>
        <taxon>Bacteria</taxon>
        <taxon>Bacillati</taxon>
        <taxon>Actinomycetota</taxon>
        <taxon>Actinomycetes</taxon>
        <taxon>Micrococcales</taxon>
        <taxon>Microbacteriaceae</taxon>
        <taxon>Microbacterium</taxon>
    </lineage>
</organism>
<dbReference type="PANTHER" id="PTHR43030">
    <property type="entry name" value="PHOSPHOENOLPYRUVATE SYNTHASE"/>
    <property type="match status" value="1"/>
</dbReference>
<dbReference type="PANTHER" id="PTHR43030:SF1">
    <property type="entry name" value="PHOSPHOENOLPYRUVATE SYNTHASE"/>
    <property type="match status" value="1"/>
</dbReference>
<dbReference type="UniPathway" id="UPA00138"/>
<evidence type="ECO:0000256" key="10">
    <source>
        <dbReference type="ARBA" id="ARBA00022777"/>
    </source>
</evidence>
<proteinExistence type="inferred from homology"/>
<evidence type="ECO:0000259" key="15">
    <source>
        <dbReference type="Pfam" id="PF01326"/>
    </source>
</evidence>
<evidence type="ECO:0000256" key="3">
    <source>
        <dbReference type="ARBA" id="ARBA00004742"/>
    </source>
</evidence>
<dbReference type="EC" id="2.7.9.2" evidence="5"/>
<evidence type="ECO:0000256" key="13">
    <source>
        <dbReference type="ARBA" id="ARBA00033470"/>
    </source>
</evidence>
<dbReference type="GO" id="GO:0046872">
    <property type="term" value="F:metal ion binding"/>
    <property type="evidence" value="ECO:0007669"/>
    <property type="project" value="UniProtKB-KW"/>
</dbReference>
<keyword evidence="11" id="KW-0067">ATP-binding</keyword>
<dbReference type="Gene3D" id="3.30.1490.20">
    <property type="entry name" value="ATP-grasp fold, A domain"/>
    <property type="match status" value="1"/>
</dbReference>
<keyword evidence="16" id="KW-0670">Pyruvate</keyword>
<evidence type="ECO:0000313" key="17">
    <source>
        <dbReference type="Proteomes" id="UP000517712"/>
    </source>
</evidence>
<evidence type="ECO:0000256" key="6">
    <source>
        <dbReference type="ARBA" id="ARBA00021623"/>
    </source>
</evidence>
<comment type="caution">
    <text evidence="16">The sequence shown here is derived from an EMBL/GenBank/DDBJ whole genome shotgun (WGS) entry which is preliminary data.</text>
</comment>